<dbReference type="InterPro" id="IPR055566">
    <property type="entry name" value="ARM_LIN"/>
</dbReference>
<protein>
    <recommendedName>
        <fullName evidence="6">E3 ubiquitin-protein ligase LIN</fullName>
    </recommendedName>
</protein>
<dbReference type="Proteomes" id="UP000631114">
    <property type="component" value="Unassembled WGS sequence"/>
</dbReference>
<reference evidence="4 5" key="1">
    <citation type="submission" date="2020-10" db="EMBL/GenBank/DDBJ databases">
        <title>The Coptis chinensis genome and diversification of protoberbering-type alkaloids.</title>
        <authorList>
            <person name="Wang B."/>
            <person name="Shu S."/>
            <person name="Song C."/>
            <person name="Liu Y."/>
        </authorList>
    </citation>
    <scope>NUCLEOTIDE SEQUENCE [LARGE SCALE GENOMIC DNA]</scope>
    <source>
        <strain evidence="4">HL-2020</strain>
        <tissue evidence="4">Leaf</tissue>
    </source>
</reference>
<dbReference type="Pfam" id="PF23628">
    <property type="entry name" value="ARM_LIN_C"/>
    <property type="match status" value="1"/>
</dbReference>
<proteinExistence type="predicted"/>
<keyword evidence="5" id="KW-1185">Reference proteome</keyword>
<organism evidence="4 5">
    <name type="scientific">Coptis chinensis</name>
    <dbReference type="NCBI Taxonomy" id="261450"/>
    <lineage>
        <taxon>Eukaryota</taxon>
        <taxon>Viridiplantae</taxon>
        <taxon>Streptophyta</taxon>
        <taxon>Embryophyta</taxon>
        <taxon>Tracheophyta</taxon>
        <taxon>Spermatophyta</taxon>
        <taxon>Magnoliopsida</taxon>
        <taxon>Ranunculales</taxon>
        <taxon>Ranunculaceae</taxon>
        <taxon>Coptidoideae</taxon>
        <taxon>Coptis</taxon>
    </lineage>
</organism>
<evidence type="ECO:0000259" key="1">
    <source>
        <dbReference type="Pfam" id="PF23568"/>
    </source>
</evidence>
<dbReference type="PANTHER" id="PTHR35549:SF3">
    <property type="entry name" value="E3 UBIQUITIN-PROTEIN LIGASE LIN"/>
    <property type="match status" value="1"/>
</dbReference>
<dbReference type="EMBL" id="JADFTS010000009">
    <property type="protein sequence ID" value="KAF9589810.1"/>
    <property type="molecule type" value="Genomic_DNA"/>
</dbReference>
<evidence type="ECO:0008006" key="6">
    <source>
        <dbReference type="Google" id="ProtNLM"/>
    </source>
</evidence>
<dbReference type="InterPro" id="IPR056512">
    <property type="entry name" value="LIN_N"/>
</dbReference>
<dbReference type="Gene3D" id="1.25.10.10">
    <property type="entry name" value="Leucine-rich Repeat Variant"/>
    <property type="match status" value="1"/>
</dbReference>
<feature type="domain" description="Putative E3 ubiquitin-protein ligase LIN ARM-like" evidence="2">
    <location>
        <begin position="570"/>
        <end position="935"/>
    </location>
</feature>
<evidence type="ECO:0000313" key="4">
    <source>
        <dbReference type="EMBL" id="KAF9589810.1"/>
    </source>
</evidence>
<name>A0A835LCU9_9MAGN</name>
<comment type="caution">
    <text evidence="4">The sequence shown here is derived from an EMBL/GenBank/DDBJ whole genome shotgun (WGS) entry which is preliminary data.</text>
</comment>
<dbReference type="PANTHER" id="PTHR35549">
    <property type="entry name" value="OS04G0584500 PROTEIN"/>
    <property type="match status" value="1"/>
</dbReference>
<dbReference type="InterPro" id="IPR056514">
    <property type="entry name" value="ARM_LIN_2nd"/>
</dbReference>
<dbReference type="AlphaFoldDB" id="A0A835LCU9"/>
<dbReference type="Pfam" id="PF23654">
    <property type="entry name" value="ARM_LIN_2nd"/>
    <property type="match status" value="1"/>
</dbReference>
<gene>
    <name evidence="4" type="ORF">IFM89_028745</name>
</gene>
<evidence type="ECO:0000259" key="2">
    <source>
        <dbReference type="Pfam" id="PF23628"/>
    </source>
</evidence>
<dbReference type="InterPro" id="IPR011989">
    <property type="entry name" value="ARM-like"/>
</dbReference>
<dbReference type="Pfam" id="PF23568">
    <property type="entry name" value="ARM_LIN"/>
    <property type="match status" value="1"/>
</dbReference>
<sequence length="958" mass="107063">MASLQQLLSEEGFERRKKTHPVWKTRITPDKSVALPIYICHDRRSFDFSKQKSVSRQGSSTSIFSSVKGTSLRAEKILVSRNELEIDEVAVKAVISILSGYIGRFMKDDGFRENIREKCYECLSTKVVATTSKGDDVIGKIVLGMEYVERLAENLVTQNDLKLKILSNSIKLLDIVGSLNSPNSKSGTTCGVPNSNLSACAELYLSILTKFEKKDRVCARHLLQVFCVSPFIARTHLLPEIWERFFLPHLLHIKVWYVQEVEITSNSRYVDNERRLNVISKAYNDQMDLGTRQFALYYKEWLKIGVVKAPPVPSVSLPSVSSKGFSLRRSSGSFRMQSPINKNLQSIESSSQSYKNPKAELWPETKTSDYWRKLSCQSKPSNALVCNSHVDKNNVIVREPIIHYNLPSSNLSSAITTICSSDILTDCEISIRVVAKAWLDSHGGPSVAALLCKAPVIEGMLEVLFVSKDDEVLELAVSILAELVSRSKVNRQIILNSDPQLEIFMGLLRNSGLFLKSSVLLYLLKPEAKQMLSMDWVPLVLRLLHFGDQLQTLFTIRCSPQVAAFYLLEQLLTGFEVEINIENARKVVSLGGLSILVQKLETGGRDERSSAALFISSCIQADGSCRHYIANNVKKSSILELLVLENQTKSSTFAISLLIDLLCLNRKQVTKFLNGLQTDGGYLNTMHILMVCLQHAPLEERPLVAAILLQLDLLGDHLQSSVYREEVLDAMVEALDCKNCNKTVQEQSGRALLLLGGRFSYVGKASVETWLLKQAGYEENLVDSFNDDMDIVIDEITGLNEEEEATEDWIRKAATVLLMNGNKRLLTALSGSIENGIPCLARASLITVAWMSSSLHFIQDASLRSLACSILAPQLLETLNYDRQLEERVLASLSLLSLLKNSGSQSMLAQLDKNFVSLLRNLSLVTWTAEELLSVAMNGSNHWYAEEEIVPNKKETFK</sequence>
<dbReference type="SUPFAM" id="SSF48371">
    <property type="entry name" value="ARM repeat"/>
    <property type="match status" value="2"/>
</dbReference>
<accession>A0A835LCU9</accession>
<feature type="domain" description="Putative E3 ubiquitin-protein ligase LIN ARM repeats" evidence="3">
    <location>
        <begin position="408"/>
        <end position="569"/>
    </location>
</feature>
<dbReference type="InterPro" id="IPR016024">
    <property type="entry name" value="ARM-type_fold"/>
</dbReference>
<evidence type="ECO:0000313" key="5">
    <source>
        <dbReference type="Proteomes" id="UP000631114"/>
    </source>
</evidence>
<feature type="domain" description="Putative E3 ubiquitin-protein ligase LIN N-terminal" evidence="1">
    <location>
        <begin position="89"/>
        <end position="319"/>
    </location>
</feature>
<evidence type="ECO:0000259" key="3">
    <source>
        <dbReference type="Pfam" id="PF23654"/>
    </source>
</evidence>
<dbReference type="OrthoDB" id="635642at2759"/>